<evidence type="ECO:0000313" key="3">
    <source>
        <dbReference type="Proteomes" id="UP000886780"/>
    </source>
</evidence>
<evidence type="ECO:0000313" key="2">
    <source>
        <dbReference type="EMBL" id="HIX52836.1"/>
    </source>
</evidence>
<comment type="caution">
    <text evidence="2">The sequence shown here is derived from an EMBL/GenBank/DDBJ whole genome shotgun (WGS) entry which is preliminary data.</text>
</comment>
<feature type="domain" description="Oxidoreductase DRL-like catalytic" evidence="1">
    <location>
        <begin position="156"/>
        <end position="349"/>
    </location>
</feature>
<proteinExistence type="predicted"/>
<dbReference type="EMBL" id="DXEU01000150">
    <property type="protein sequence ID" value="HIX52836.1"/>
    <property type="molecule type" value="Genomic_DNA"/>
</dbReference>
<dbReference type="Gene3D" id="3.40.50.720">
    <property type="entry name" value="NAD(P)-binding Rossmann-like Domain"/>
    <property type="match status" value="1"/>
</dbReference>
<name>A0A9D1W502_9FIRM</name>
<dbReference type="InterPro" id="IPR036291">
    <property type="entry name" value="NAD(P)-bd_dom_sf"/>
</dbReference>
<dbReference type="PANTHER" id="PTHR37850">
    <property type="entry name" value="STRU PROTEIN"/>
    <property type="match status" value="1"/>
</dbReference>
<reference evidence="2" key="1">
    <citation type="journal article" date="2021" name="PeerJ">
        <title>Extensive microbial diversity within the chicken gut microbiome revealed by metagenomics and culture.</title>
        <authorList>
            <person name="Gilroy R."/>
            <person name="Ravi A."/>
            <person name="Getino M."/>
            <person name="Pursley I."/>
            <person name="Horton D.L."/>
            <person name="Alikhan N.F."/>
            <person name="Baker D."/>
            <person name="Gharbi K."/>
            <person name="Hall N."/>
            <person name="Watson M."/>
            <person name="Adriaenssens E.M."/>
            <person name="Foster-Nyarko E."/>
            <person name="Jarju S."/>
            <person name="Secka A."/>
            <person name="Antonio M."/>
            <person name="Oren A."/>
            <person name="Chaudhuri R.R."/>
            <person name="La Ragione R."/>
            <person name="Hildebrand F."/>
            <person name="Pallen M.J."/>
        </authorList>
    </citation>
    <scope>NUCLEOTIDE SEQUENCE</scope>
    <source>
        <strain evidence="2">ChiGjej4B4-12881</strain>
    </source>
</reference>
<sequence>MDYTNLWINREGKVSKVGIIGATKGYGYTLLAQIPKVKNMELRVICSRHTDECMDVLKEVGYTEDQIAVCPTEEAIRQAPADAVLIVSDYKLVMECGITAMVECTGNTAVSSDAAITALKKGINVYMVSKETDSVCGPILSQIAAENGAVYALVNGDQPRNLLDLYSWAKLLGLEVICAGKSSEYDFVWNRETADFTYTDGSTPVENLPQLMDCWRYKGRETLDARRSLLEKYLGVISADLCEMNLVSNITGLAPACPFLHYPIAKISELADIFIPEEDGGILTKTGVVDVFYNLRETDEASFCGGEFIIVKCENEKMWDILKGKGHVMSRNGKYACIYYPYHYMGLETPASILEGDFLGVGCHPECRQVTIMAGVADRDLPAGTTLAVQGHHHSIDGLTPQLLEKKDAADAAPFYLLNKAVLLNDVKKGQPVTLKDVDLSGLEAYKLYLKGLEL</sequence>
<dbReference type="PANTHER" id="PTHR37850:SF3">
    <property type="entry name" value="BLR7815 PROTEIN"/>
    <property type="match status" value="1"/>
</dbReference>
<dbReference type="AlphaFoldDB" id="A0A9D1W502"/>
<accession>A0A9D1W502</accession>
<organism evidence="2 3">
    <name type="scientific">Candidatus Lachnoclostridium stercoripullorum</name>
    <dbReference type="NCBI Taxonomy" id="2838635"/>
    <lineage>
        <taxon>Bacteria</taxon>
        <taxon>Bacillati</taxon>
        <taxon>Bacillota</taxon>
        <taxon>Clostridia</taxon>
        <taxon>Lachnospirales</taxon>
        <taxon>Lachnospiraceae</taxon>
    </lineage>
</organism>
<dbReference type="InterPro" id="IPR048423">
    <property type="entry name" value="DRL_cat"/>
</dbReference>
<evidence type="ECO:0000259" key="1">
    <source>
        <dbReference type="Pfam" id="PF21135"/>
    </source>
</evidence>
<gene>
    <name evidence="2" type="ORF">IAA28_08525</name>
</gene>
<reference evidence="2" key="2">
    <citation type="submission" date="2021-04" db="EMBL/GenBank/DDBJ databases">
        <authorList>
            <person name="Gilroy R."/>
        </authorList>
    </citation>
    <scope>NUCLEOTIDE SEQUENCE</scope>
    <source>
        <strain evidence="2">ChiGjej4B4-12881</strain>
    </source>
</reference>
<dbReference type="Proteomes" id="UP000886780">
    <property type="component" value="Unassembled WGS sequence"/>
</dbReference>
<dbReference type="Pfam" id="PF21135">
    <property type="entry name" value="DRL_cat"/>
    <property type="match status" value="1"/>
</dbReference>
<protein>
    <submittedName>
        <fullName evidence="2">Homoserine dehydrogenase</fullName>
    </submittedName>
</protein>
<dbReference type="SUPFAM" id="SSF51735">
    <property type="entry name" value="NAD(P)-binding Rossmann-fold domains"/>
    <property type="match status" value="1"/>
</dbReference>